<keyword evidence="4" id="KW-1003">Cell membrane</keyword>
<comment type="subcellular location">
    <subcellularLocation>
        <location evidence="1 9">Cell inner membrane</location>
        <topology evidence="1 9">Multi-pass membrane protein</topology>
    </subcellularLocation>
</comment>
<dbReference type="RefSeq" id="WP_232470365.1">
    <property type="nucleotide sequence ID" value="NZ_RYZP01000009.1"/>
</dbReference>
<proteinExistence type="inferred from homology"/>
<dbReference type="NCBIfam" id="TIGR00915">
    <property type="entry name" value="2A0602"/>
    <property type="match status" value="1"/>
</dbReference>
<comment type="similarity">
    <text evidence="2 9">Belongs to the resistance-nodulation-cell division (RND) (TC 2.A.6) family.</text>
</comment>
<feature type="transmembrane region" description="Helical" evidence="9">
    <location>
        <begin position="20"/>
        <end position="37"/>
    </location>
</feature>
<dbReference type="SUPFAM" id="SSF82714">
    <property type="entry name" value="Multidrug efflux transporter AcrB TolC docking domain, DN and DC subdomains"/>
    <property type="match status" value="2"/>
</dbReference>
<dbReference type="Pfam" id="PF00873">
    <property type="entry name" value="ACR_tran"/>
    <property type="match status" value="1"/>
</dbReference>
<dbReference type="PANTHER" id="PTHR32063:SF9">
    <property type="entry name" value="SIMILAR TO MULTIDRUG RESISTANCE PROTEIN MEXB"/>
    <property type="match status" value="1"/>
</dbReference>
<evidence type="ECO:0000256" key="7">
    <source>
        <dbReference type="ARBA" id="ARBA00022989"/>
    </source>
</evidence>
<keyword evidence="3 9" id="KW-0813">Transport</keyword>
<dbReference type="SUPFAM" id="SSF82866">
    <property type="entry name" value="Multidrug efflux transporter AcrB transmembrane domain"/>
    <property type="match status" value="2"/>
</dbReference>
<keyword evidence="6 9" id="KW-0812">Transmembrane</keyword>
<feature type="transmembrane region" description="Helical" evidence="9">
    <location>
        <begin position="904"/>
        <end position="925"/>
    </location>
</feature>
<dbReference type="Gene3D" id="3.30.70.1440">
    <property type="entry name" value="Multidrug efflux transporter AcrB pore domain"/>
    <property type="match status" value="1"/>
</dbReference>
<evidence type="ECO:0000256" key="5">
    <source>
        <dbReference type="ARBA" id="ARBA00022519"/>
    </source>
</evidence>
<dbReference type="PANTHER" id="PTHR32063">
    <property type="match status" value="1"/>
</dbReference>
<feature type="transmembrane region" description="Helical" evidence="9">
    <location>
        <begin position="377"/>
        <end position="397"/>
    </location>
</feature>
<reference evidence="10 11" key="1">
    <citation type="submission" date="2022-09" db="EMBL/GenBank/DDBJ databases">
        <authorList>
            <person name="Giprobiosintez L."/>
        </authorList>
    </citation>
    <scope>NUCLEOTIDE SEQUENCE [LARGE SCALE GENOMIC DNA]</scope>
    <source>
        <strain evidence="11">VKPM-B-12549 (GBS-15)</strain>
    </source>
</reference>
<feature type="transmembrane region" description="Helical" evidence="9">
    <location>
        <begin position="980"/>
        <end position="998"/>
    </location>
</feature>
<dbReference type="Gene3D" id="3.30.70.1430">
    <property type="entry name" value="Multidrug efflux transporter AcrB pore domain"/>
    <property type="match status" value="2"/>
</dbReference>
<dbReference type="PRINTS" id="PR00702">
    <property type="entry name" value="ACRIFLAVINRP"/>
</dbReference>
<dbReference type="Gene3D" id="3.30.2090.10">
    <property type="entry name" value="Multidrug efflux transporter AcrB TolC docking domain, DN and DC subdomains"/>
    <property type="match status" value="2"/>
</dbReference>
<dbReference type="InterPro" id="IPR027463">
    <property type="entry name" value="AcrB_DN_DC_subdom"/>
</dbReference>
<dbReference type="InterPro" id="IPR001036">
    <property type="entry name" value="Acrflvin-R"/>
</dbReference>
<keyword evidence="7 9" id="KW-1133">Transmembrane helix</keyword>
<dbReference type="Proteomes" id="UP001359308">
    <property type="component" value="Chromosome"/>
</dbReference>
<keyword evidence="5 9" id="KW-0997">Cell inner membrane</keyword>
<evidence type="ECO:0000256" key="9">
    <source>
        <dbReference type="RuleBase" id="RU364070"/>
    </source>
</evidence>
<evidence type="ECO:0000256" key="2">
    <source>
        <dbReference type="ARBA" id="ARBA00010942"/>
    </source>
</evidence>
<protein>
    <recommendedName>
        <fullName evidence="9">Efflux pump membrane transporter</fullName>
    </recommendedName>
</protein>
<dbReference type="SUPFAM" id="SSF82693">
    <property type="entry name" value="Multidrug efflux transporter AcrB pore domain, PN1, PN2, PC1 and PC2 subdomains"/>
    <property type="match status" value="4"/>
</dbReference>
<evidence type="ECO:0000256" key="3">
    <source>
        <dbReference type="ARBA" id="ARBA00022448"/>
    </source>
</evidence>
<organism evidence="10 11">
    <name type="scientific">Methylococcus capsulatus</name>
    <dbReference type="NCBI Taxonomy" id="414"/>
    <lineage>
        <taxon>Bacteria</taxon>
        <taxon>Pseudomonadati</taxon>
        <taxon>Pseudomonadota</taxon>
        <taxon>Gammaproteobacteria</taxon>
        <taxon>Methylococcales</taxon>
        <taxon>Methylococcaceae</taxon>
        <taxon>Methylococcus</taxon>
    </lineage>
</organism>
<feature type="transmembrane region" description="Helical" evidence="9">
    <location>
        <begin position="1018"/>
        <end position="1037"/>
    </location>
</feature>
<evidence type="ECO:0000313" key="11">
    <source>
        <dbReference type="Proteomes" id="UP001359308"/>
    </source>
</evidence>
<feature type="transmembrane region" description="Helical" evidence="9">
    <location>
        <begin position="445"/>
        <end position="469"/>
    </location>
</feature>
<feature type="transmembrane region" description="Helical" evidence="9">
    <location>
        <begin position="481"/>
        <end position="508"/>
    </location>
</feature>
<accession>A0ABZ2F6Y0</accession>
<dbReference type="EMBL" id="CP104311">
    <property type="protein sequence ID" value="WWF02134.1"/>
    <property type="molecule type" value="Genomic_DNA"/>
</dbReference>
<keyword evidence="8 9" id="KW-0472">Membrane</keyword>
<evidence type="ECO:0000256" key="6">
    <source>
        <dbReference type="ARBA" id="ARBA00022692"/>
    </source>
</evidence>
<sequence length="1068" mass="118020">MPNKQDSHSAMFGTFINRPVMAISLSLLIVFMGFLSIKSLPVSQFPDIAPPRVTVTLSFPGASADVLVKSSIITIERAINGVPGMKYMVSAATSAGEATIQILFDLGIDPLQAMIDVKTRLDTTMSRLPQLVTLEGVWVQRIQPSMLMYINLFSKDRNADQKFLFNYAFVNVVPEIQRVNGIAQARILGSRQYAMRIWLNPERMRAYKVSTEEVLKAIEEQSIIGRPGRLGQSTGVTAQSKEYVLVYEGWYNKPEQYENIIIRANSEGELLRIKDIGTVDLNSEFWNIYSDKDGLPSASIVLNQNYGTNASKVIEDVKKKLKELKETFPEGMDYEINYDVSRFLDASIHKVLHTLMEAFVLVALVTFVFLGDWRSTLIPILSIPVSLIGTFAVMQAFELSINLITLFALVLAIGIVVDDAIVVVEAVHAKMEAEHLSPYQASKKVLGEIGGAIIAITLIMISVFVPISFMSGPVGVFYRQFGITMASAILISALVALSLAPVLCGMILKNSHGQPKKRTPVSIFIDTFNYFFEKATGRYVKILEKIVTRRVVTFLAFVGFSIGIYGVNLNLPAGFIPGEDQGMIYAIIQTPPGSTIETTNKVARELEELAKGIEGVKSVSSLAGYEVLTEGRGSNAGTCIINLKDWEERKNTVQDIIKELEEKSKDFGAIIEFFEPPPVPGYGASSGLALRLLDKSDVIDYQQFDKITQDFLMQLKKRKELTGLFTFYAANFPQYELVIDNKLAMQKHVSIAKAMENLDIMIGSTYEQGFIRFNNFFKVYAQALPEYRRYPSDILNYFVKNEEGEMVPYSSFMTMKKTQGPNEITRYNLYNSAVIRAAPAKGYTSGDAIEAVKEVAAATLPRGYDIAWEGLSFDEAARGNEAVIVFMVVIVFVYLVLAGQYESFILPLAVLCSLPAGIFGSYFLLKLAGLANDVYSQIALIMLIGLLGKNAVLIVEFAVQRHSQGLSVKDAAIEGAKARFRPILMTSFAFIAGLIPLVKATGAGAIGNRTIGTASMGGMLFGTVVGVVLIPGLYYLFGKIIEGRSLIRNEDSEPFTETYHYTRDDLDE</sequence>
<evidence type="ECO:0000256" key="1">
    <source>
        <dbReference type="ARBA" id="ARBA00004429"/>
    </source>
</evidence>
<evidence type="ECO:0000313" key="10">
    <source>
        <dbReference type="EMBL" id="WWF02134.1"/>
    </source>
</evidence>
<dbReference type="Gene3D" id="1.20.1640.10">
    <property type="entry name" value="Multidrug efflux transporter AcrB transmembrane domain"/>
    <property type="match status" value="2"/>
</dbReference>
<feature type="transmembrane region" description="Helical" evidence="9">
    <location>
        <begin position="351"/>
        <end position="370"/>
    </location>
</feature>
<evidence type="ECO:0000256" key="8">
    <source>
        <dbReference type="ARBA" id="ARBA00023136"/>
    </source>
</evidence>
<dbReference type="Gene3D" id="3.30.70.1320">
    <property type="entry name" value="Multidrug efflux transporter AcrB pore domain like"/>
    <property type="match status" value="1"/>
</dbReference>
<name>A0ABZ2F6Y0_METCP</name>
<feature type="transmembrane region" description="Helical" evidence="9">
    <location>
        <begin position="937"/>
        <end position="959"/>
    </location>
</feature>
<feature type="transmembrane region" description="Helical" evidence="9">
    <location>
        <begin position="879"/>
        <end position="897"/>
    </location>
</feature>
<gene>
    <name evidence="10" type="ORF">N4J17_00465</name>
</gene>
<evidence type="ECO:0000256" key="4">
    <source>
        <dbReference type="ARBA" id="ARBA00022475"/>
    </source>
</evidence>
<keyword evidence="11" id="KW-1185">Reference proteome</keyword>
<feature type="transmembrane region" description="Helical" evidence="9">
    <location>
        <begin position="551"/>
        <end position="571"/>
    </location>
</feature>
<dbReference type="InterPro" id="IPR004764">
    <property type="entry name" value="MdtF-like"/>
</dbReference>
<feature type="transmembrane region" description="Helical" evidence="9">
    <location>
        <begin position="403"/>
        <end position="424"/>
    </location>
</feature>